<accession>A0ABZ2SP86</accession>
<feature type="transmembrane region" description="Helical" evidence="1">
    <location>
        <begin position="34"/>
        <end position="55"/>
    </location>
</feature>
<name>A0ABZ2SP86_9ENTE</name>
<evidence type="ECO:0008006" key="4">
    <source>
        <dbReference type="Google" id="ProtNLM"/>
    </source>
</evidence>
<feature type="transmembrane region" description="Helical" evidence="1">
    <location>
        <begin position="61"/>
        <end position="77"/>
    </location>
</feature>
<keyword evidence="3" id="KW-1185">Reference proteome</keyword>
<dbReference type="EMBL" id="CP147251">
    <property type="protein sequence ID" value="WYJ77596.1"/>
    <property type="molecule type" value="Genomic_DNA"/>
</dbReference>
<proteinExistence type="predicted"/>
<dbReference type="RefSeq" id="WP_207940289.1">
    <property type="nucleotide sequence ID" value="NZ_CP147251.1"/>
</dbReference>
<keyword evidence="1" id="KW-0812">Transmembrane</keyword>
<protein>
    <recommendedName>
        <fullName evidence="4">DUF5673 domain-containing protein</fullName>
    </recommendedName>
</protein>
<gene>
    <name evidence="2" type="ORF">DOK78_002234</name>
</gene>
<sequence length="161" mass="18280">MDIFTGLFGAFTIILYAYLFLLKKELVFVAKRKSIFSIVAPLAVAGFIAVSQFFAETLDEKIRGLFAALLILSYLINGRGMTEDRFVTHSLDNRGIKFTEIDRVVLFQDTKEKVVRINFFKRGLRGPLMKFSASIEEIANFLKKNLKEGTPIDVITQDEKS</sequence>
<evidence type="ECO:0000313" key="2">
    <source>
        <dbReference type="EMBL" id="WYJ77596.1"/>
    </source>
</evidence>
<feature type="transmembrane region" description="Helical" evidence="1">
    <location>
        <begin position="6"/>
        <end position="22"/>
    </location>
</feature>
<evidence type="ECO:0000313" key="3">
    <source>
        <dbReference type="Proteomes" id="UP000664701"/>
    </source>
</evidence>
<keyword evidence="1" id="KW-1133">Transmembrane helix</keyword>
<reference evidence="2 3" key="1">
    <citation type="submission" date="2024-03" db="EMBL/GenBank/DDBJ databases">
        <title>The Genome Sequence of Enterococcus sp. DIV2402.</title>
        <authorList>
            <consortium name="The Broad Institute Genomics Platform"/>
            <consortium name="The Broad Institute Microbial Omics Core"/>
            <consortium name="The Broad Institute Genomic Center for Infectious Diseases"/>
            <person name="Earl A."/>
            <person name="Manson A."/>
            <person name="Gilmore M."/>
            <person name="Schwartman J."/>
            <person name="Shea T."/>
            <person name="Abouelleil A."/>
            <person name="Cao P."/>
            <person name="Chapman S."/>
            <person name="Cusick C."/>
            <person name="Young S."/>
            <person name="Neafsey D."/>
            <person name="Nusbaum C."/>
            <person name="Birren B."/>
        </authorList>
    </citation>
    <scope>NUCLEOTIDE SEQUENCE [LARGE SCALE GENOMIC DNA]</scope>
    <source>
        <strain evidence="2 3">DIV2402</strain>
    </source>
</reference>
<dbReference type="Proteomes" id="UP000664701">
    <property type="component" value="Chromosome"/>
</dbReference>
<organism evidence="2 3">
    <name type="scientific">Candidatus Enterococcus lowellii</name>
    <dbReference type="NCBI Taxonomy" id="2230877"/>
    <lineage>
        <taxon>Bacteria</taxon>
        <taxon>Bacillati</taxon>
        <taxon>Bacillota</taxon>
        <taxon>Bacilli</taxon>
        <taxon>Lactobacillales</taxon>
        <taxon>Enterococcaceae</taxon>
        <taxon>Enterococcus</taxon>
    </lineage>
</organism>
<keyword evidence="1" id="KW-0472">Membrane</keyword>
<evidence type="ECO:0000256" key="1">
    <source>
        <dbReference type="SAM" id="Phobius"/>
    </source>
</evidence>